<proteinExistence type="predicted"/>
<reference evidence="1 2" key="1">
    <citation type="journal article" date="2013" name="PLoS ONE">
        <title>Predicting the Proteins of Angomonas deanei, Strigomonas culicis and Their Respective Endosymbionts Reveals New Aspects of the Trypanosomatidae Family.</title>
        <authorList>
            <person name="Motta M.C."/>
            <person name="Martins A.C."/>
            <person name="de Souza S.S."/>
            <person name="Catta-Preta C.M."/>
            <person name="Silva R."/>
            <person name="Klein C.C."/>
            <person name="de Almeida L.G."/>
            <person name="de Lima Cunha O."/>
            <person name="Ciapina L.P."/>
            <person name="Brocchi M."/>
            <person name="Colabardini A.C."/>
            <person name="de Araujo Lima B."/>
            <person name="Machado C.R."/>
            <person name="de Almeida Soares C.M."/>
            <person name="Probst C.M."/>
            <person name="de Menezes C.B."/>
            <person name="Thompson C.E."/>
            <person name="Bartholomeu D.C."/>
            <person name="Gradia D.F."/>
            <person name="Pavoni D.P."/>
            <person name="Grisard E.C."/>
            <person name="Fantinatti-Garboggini F."/>
            <person name="Marchini F.K."/>
            <person name="Rodrigues-Luiz G.F."/>
            <person name="Wagner G."/>
            <person name="Goldman G.H."/>
            <person name="Fietto J.L."/>
            <person name="Elias M.C."/>
            <person name="Goldman M.H."/>
            <person name="Sagot M.F."/>
            <person name="Pereira M."/>
            <person name="Stoco P.H."/>
            <person name="de Mendonca-Neto R.P."/>
            <person name="Teixeira S.M."/>
            <person name="Maciel T.E."/>
            <person name="de Oliveira Mendes T.A."/>
            <person name="Urmenyi T.P."/>
            <person name="de Souza W."/>
            <person name="Schenkman S."/>
            <person name="de Vasconcelos A.T."/>
        </authorList>
    </citation>
    <scope>NUCLEOTIDE SEQUENCE [LARGE SCALE GENOMIC DNA]</scope>
</reference>
<dbReference type="AlphaFoldDB" id="S9UMB5"/>
<sequence>MHPCEFIQKSALRQEEALRMNRIRTTHGLGAAAEVALTEVTLMGGRRIGSLPSSDVLYHAYRGTLTEITPFDLYGRPEHNPNVQPSSRALAERAIYGHELTMKNMGM</sequence>
<dbReference type="OrthoDB" id="276304at2759"/>
<keyword evidence="2" id="KW-1185">Reference proteome</keyword>
<protein>
    <submittedName>
        <fullName evidence="1">Uncharacterized protein</fullName>
    </submittedName>
</protein>
<organism evidence="1 2">
    <name type="scientific">Strigomonas culicis</name>
    <dbReference type="NCBI Taxonomy" id="28005"/>
    <lineage>
        <taxon>Eukaryota</taxon>
        <taxon>Discoba</taxon>
        <taxon>Euglenozoa</taxon>
        <taxon>Kinetoplastea</taxon>
        <taxon>Metakinetoplastina</taxon>
        <taxon>Trypanosomatida</taxon>
        <taxon>Trypanosomatidae</taxon>
        <taxon>Strigomonadinae</taxon>
        <taxon>Strigomonas</taxon>
    </lineage>
</organism>
<dbReference type="Proteomes" id="UP000015354">
    <property type="component" value="Unassembled WGS sequence"/>
</dbReference>
<gene>
    <name evidence="1" type="ORF">STCU_03036</name>
</gene>
<dbReference type="EMBL" id="ATMH01003036">
    <property type="protein sequence ID" value="EPY31987.1"/>
    <property type="molecule type" value="Genomic_DNA"/>
</dbReference>
<evidence type="ECO:0000313" key="1">
    <source>
        <dbReference type="EMBL" id="EPY31987.1"/>
    </source>
</evidence>
<accession>S9UMB5</accession>
<evidence type="ECO:0000313" key="2">
    <source>
        <dbReference type="Proteomes" id="UP000015354"/>
    </source>
</evidence>
<comment type="caution">
    <text evidence="1">The sequence shown here is derived from an EMBL/GenBank/DDBJ whole genome shotgun (WGS) entry which is preliminary data.</text>
</comment>
<name>S9UMB5_9TRYP</name>